<dbReference type="SUPFAM" id="SSF48726">
    <property type="entry name" value="Immunoglobulin"/>
    <property type="match status" value="2"/>
</dbReference>
<keyword evidence="2" id="KW-0472">Membrane</keyword>
<organism evidence="7 8">
    <name type="scientific">Mytilus edulis</name>
    <name type="common">Blue mussel</name>
    <dbReference type="NCBI Taxonomy" id="6550"/>
    <lineage>
        <taxon>Eukaryota</taxon>
        <taxon>Metazoa</taxon>
        <taxon>Spiralia</taxon>
        <taxon>Lophotrochozoa</taxon>
        <taxon>Mollusca</taxon>
        <taxon>Bivalvia</taxon>
        <taxon>Autobranchia</taxon>
        <taxon>Pteriomorphia</taxon>
        <taxon>Mytilida</taxon>
        <taxon>Mytiloidea</taxon>
        <taxon>Mytilidae</taxon>
        <taxon>Mytilinae</taxon>
        <taxon>Mytilus</taxon>
    </lineage>
</organism>
<feature type="domain" description="Ig-like" evidence="6">
    <location>
        <begin position="51"/>
        <end position="135"/>
    </location>
</feature>
<evidence type="ECO:0000256" key="4">
    <source>
        <dbReference type="ARBA" id="ARBA00023180"/>
    </source>
</evidence>
<dbReference type="InterPro" id="IPR036179">
    <property type="entry name" value="Ig-like_dom_sf"/>
</dbReference>
<dbReference type="InterPro" id="IPR013783">
    <property type="entry name" value="Ig-like_fold"/>
</dbReference>
<keyword evidence="5" id="KW-0393">Immunoglobulin domain</keyword>
<dbReference type="InterPro" id="IPR007110">
    <property type="entry name" value="Ig-like_dom"/>
</dbReference>
<evidence type="ECO:0000256" key="5">
    <source>
        <dbReference type="ARBA" id="ARBA00023319"/>
    </source>
</evidence>
<dbReference type="GO" id="GO:0050839">
    <property type="term" value="F:cell adhesion molecule binding"/>
    <property type="evidence" value="ECO:0007669"/>
    <property type="project" value="TreeGrafter"/>
</dbReference>
<reference evidence="7" key="1">
    <citation type="submission" date="2021-03" db="EMBL/GenBank/DDBJ databases">
        <authorList>
            <person name="Bekaert M."/>
        </authorList>
    </citation>
    <scope>NUCLEOTIDE SEQUENCE</scope>
</reference>
<accession>A0A8S3PXP4</accession>
<evidence type="ECO:0000259" key="6">
    <source>
        <dbReference type="PROSITE" id="PS50835"/>
    </source>
</evidence>
<evidence type="ECO:0000313" key="7">
    <source>
        <dbReference type="EMBL" id="CAG2188480.1"/>
    </source>
</evidence>
<evidence type="ECO:0000256" key="3">
    <source>
        <dbReference type="ARBA" id="ARBA00023157"/>
    </source>
</evidence>
<sequence>MNQTMTNTTLYFENGSTAILVCPLVNDTISWTGPPDKILIAVGEQVYKGAPIRITIDDETAEGCIFGYLGRELNITCRINSGNPLGTLYWTYNNSVVKTSTSSNVTYSFKPSTDHNFEEFSCAANNKVLSQRNIKICLYLPPTVQITPGRFVSVVEGTQRELKCIFSSNNEVKNISWVYNDKPLQKWFNCSRIQLVNVNQSQAENTFVQLQIKLEVSLQLLP</sequence>
<dbReference type="InterPro" id="IPR051275">
    <property type="entry name" value="Cell_adhesion_signaling"/>
</dbReference>
<dbReference type="AlphaFoldDB" id="A0A8S3PXP4"/>
<name>A0A8S3PXP4_MYTED</name>
<gene>
    <name evidence="7" type="ORF">MEDL_3893</name>
</gene>
<keyword evidence="8" id="KW-1185">Reference proteome</keyword>
<dbReference type="PANTHER" id="PTHR11640">
    <property type="entry name" value="NEPHRIN"/>
    <property type="match status" value="1"/>
</dbReference>
<comment type="caution">
    <text evidence="7">The sequence shown here is derived from an EMBL/GenBank/DDBJ whole genome shotgun (WGS) entry which is preliminary data.</text>
</comment>
<evidence type="ECO:0000256" key="2">
    <source>
        <dbReference type="ARBA" id="ARBA00023136"/>
    </source>
</evidence>
<evidence type="ECO:0000256" key="1">
    <source>
        <dbReference type="ARBA" id="ARBA00004479"/>
    </source>
</evidence>
<dbReference type="PROSITE" id="PS50835">
    <property type="entry name" value="IG_LIKE"/>
    <property type="match status" value="2"/>
</dbReference>
<dbReference type="GO" id="GO:0098609">
    <property type="term" value="P:cell-cell adhesion"/>
    <property type="evidence" value="ECO:0007669"/>
    <property type="project" value="TreeGrafter"/>
</dbReference>
<dbReference type="GO" id="GO:0005886">
    <property type="term" value="C:plasma membrane"/>
    <property type="evidence" value="ECO:0007669"/>
    <property type="project" value="TreeGrafter"/>
</dbReference>
<evidence type="ECO:0000313" key="8">
    <source>
        <dbReference type="Proteomes" id="UP000683360"/>
    </source>
</evidence>
<keyword evidence="3" id="KW-1015">Disulfide bond</keyword>
<feature type="domain" description="Ig-like" evidence="6">
    <location>
        <begin position="142"/>
        <end position="222"/>
    </location>
</feature>
<dbReference type="PANTHER" id="PTHR11640:SF31">
    <property type="entry name" value="IRREGULAR CHIASM C-ROUGHEST PROTEIN-RELATED"/>
    <property type="match status" value="1"/>
</dbReference>
<proteinExistence type="predicted"/>
<dbReference type="Gene3D" id="2.60.40.10">
    <property type="entry name" value="Immunoglobulins"/>
    <property type="match status" value="2"/>
</dbReference>
<protein>
    <recommendedName>
        <fullName evidence="6">Ig-like domain-containing protein</fullName>
    </recommendedName>
</protein>
<comment type="subcellular location">
    <subcellularLocation>
        <location evidence="1">Membrane</location>
        <topology evidence="1">Single-pass type I membrane protein</topology>
    </subcellularLocation>
</comment>
<dbReference type="Proteomes" id="UP000683360">
    <property type="component" value="Unassembled WGS sequence"/>
</dbReference>
<keyword evidence="4" id="KW-0325">Glycoprotein</keyword>
<dbReference type="EMBL" id="CAJPWZ010000243">
    <property type="protein sequence ID" value="CAG2188480.1"/>
    <property type="molecule type" value="Genomic_DNA"/>
</dbReference>
<dbReference type="GO" id="GO:0005911">
    <property type="term" value="C:cell-cell junction"/>
    <property type="evidence" value="ECO:0007669"/>
    <property type="project" value="TreeGrafter"/>
</dbReference>